<feature type="transmembrane region" description="Helical" evidence="13">
    <location>
        <begin position="438"/>
        <end position="458"/>
    </location>
</feature>
<feature type="transmembrane region" description="Helical" evidence="13">
    <location>
        <begin position="275"/>
        <end position="293"/>
    </location>
</feature>
<feature type="transmembrane region" description="Helical" evidence="13">
    <location>
        <begin position="404"/>
        <end position="426"/>
    </location>
</feature>
<keyword evidence="12 13" id="KW-0472">Membrane</keyword>
<feature type="transmembrane region" description="Helical" evidence="13">
    <location>
        <begin position="378"/>
        <end position="398"/>
    </location>
</feature>
<feature type="transmembrane region" description="Helical" evidence="13">
    <location>
        <begin position="330"/>
        <end position="357"/>
    </location>
</feature>
<evidence type="ECO:0000256" key="6">
    <source>
        <dbReference type="ARBA" id="ARBA00022538"/>
    </source>
</evidence>
<feature type="transmembrane region" description="Helical" evidence="13">
    <location>
        <begin position="39"/>
        <end position="58"/>
    </location>
</feature>
<proteinExistence type="inferred from homology"/>
<dbReference type="InterPro" id="IPR053951">
    <property type="entry name" value="K_trans_N"/>
</dbReference>
<evidence type="ECO:0000256" key="8">
    <source>
        <dbReference type="ARBA" id="ARBA00022847"/>
    </source>
</evidence>
<dbReference type="Proteomes" id="UP000281192">
    <property type="component" value="Chromosome"/>
</dbReference>
<dbReference type="GO" id="GO:0015293">
    <property type="term" value="F:symporter activity"/>
    <property type="evidence" value="ECO:0007669"/>
    <property type="project" value="UniProtKB-UniRule"/>
</dbReference>
<dbReference type="PANTHER" id="PTHR30540:SF79">
    <property type="entry name" value="LOW AFFINITY POTASSIUM TRANSPORT SYSTEM PROTEIN KUP"/>
    <property type="match status" value="1"/>
</dbReference>
<evidence type="ECO:0000256" key="3">
    <source>
        <dbReference type="ARBA" id="ARBA00022448"/>
    </source>
</evidence>
<dbReference type="InterPro" id="IPR003855">
    <property type="entry name" value="K+_transporter"/>
</dbReference>
<comment type="similarity">
    <text evidence="2 13">Belongs to the HAK/KUP transporter (TC 2.A.72) family.</text>
</comment>
<dbReference type="Pfam" id="PF22776">
    <property type="entry name" value="K_trans_C"/>
    <property type="match status" value="1"/>
</dbReference>
<keyword evidence="6 13" id="KW-0633">Potassium transport</keyword>
<dbReference type="HAMAP" id="MF_01522">
    <property type="entry name" value="Kup"/>
    <property type="match status" value="1"/>
</dbReference>
<feature type="transmembrane region" description="Helical" evidence="13">
    <location>
        <begin position="128"/>
        <end position="150"/>
    </location>
</feature>
<evidence type="ECO:0000256" key="9">
    <source>
        <dbReference type="ARBA" id="ARBA00022958"/>
    </source>
</evidence>
<gene>
    <name evidence="17" type="primary">trkD</name>
    <name evidence="13" type="synonym">kup</name>
    <name evidence="16" type="ORF">C1707_05270</name>
    <name evidence="17" type="ORF">CFHF_23035</name>
</gene>
<evidence type="ECO:0000256" key="5">
    <source>
        <dbReference type="ARBA" id="ARBA00022519"/>
    </source>
</evidence>
<feature type="transmembrane region" description="Helical" evidence="13">
    <location>
        <begin position="201"/>
        <end position="221"/>
    </location>
</feature>
<evidence type="ECO:0000256" key="7">
    <source>
        <dbReference type="ARBA" id="ARBA00022692"/>
    </source>
</evidence>
<organism evidence="17 18">
    <name type="scientific">Caulobacter flavus</name>
    <dbReference type="NCBI Taxonomy" id="1679497"/>
    <lineage>
        <taxon>Bacteria</taxon>
        <taxon>Pseudomonadati</taxon>
        <taxon>Pseudomonadota</taxon>
        <taxon>Alphaproteobacteria</taxon>
        <taxon>Caulobacterales</taxon>
        <taxon>Caulobacteraceae</taxon>
        <taxon>Caulobacter</taxon>
    </lineage>
</organism>
<dbReference type="GO" id="GO:0005886">
    <property type="term" value="C:plasma membrane"/>
    <property type="evidence" value="ECO:0007669"/>
    <property type="project" value="UniProtKB-SubCell"/>
</dbReference>
<comment type="function">
    <text evidence="13">Transport of potassium into the cell. Likely operates as a K(+):H(+) symporter.</text>
</comment>
<keyword evidence="10 13" id="KW-1133">Transmembrane helix</keyword>
<evidence type="ECO:0000256" key="2">
    <source>
        <dbReference type="ARBA" id="ARBA00007019"/>
    </source>
</evidence>
<dbReference type="EMBL" id="CP026100">
    <property type="protein sequence ID" value="AYV45705.1"/>
    <property type="molecule type" value="Genomic_DNA"/>
</dbReference>
<comment type="subcellular location">
    <subcellularLocation>
        <location evidence="13">Cell membrane</location>
        <topology evidence="13">Multi-pass membrane protein</topology>
    </subcellularLocation>
    <subcellularLocation>
        <location evidence="1">Membrane</location>
        <topology evidence="1">Multi-pass membrane protein</topology>
    </subcellularLocation>
</comment>
<dbReference type="InterPro" id="IPR053952">
    <property type="entry name" value="K_trans_C"/>
</dbReference>
<evidence type="ECO:0000259" key="15">
    <source>
        <dbReference type="Pfam" id="PF22776"/>
    </source>
</evidence>
<dbReference type="Pfam" id="PF02705">
    <property type="entry name" value="K_trans"/>
    <property type="match status" value="1"/>
</dbReference>
<sequence>MASEASGVSNTENASVAACDIPQQAGSANGHGPKGHGTFVLALGSVGVVFGDIGTSPLYAFKEALHTAAADGVTRAEILGVVSLALWALILVVTIKYVLFIMRADNKGEGGVLSLMALAQRAMGRRTALVFGLGVIGAALFYGDAVITPAMSVLSAVEGLRTIPALEHSITTEMVLLIATVMLLGLFFIQSRGTAKVGQLFGPVCALWFTVMAVLGVYNLLAHPGVFRSINPYYAVHFLQHHGMAGFIVLGAVFLTVTGAEALTADMGHFGRWPIQAAWLFFVLPCLALNYLGQGALALNTLVEAERTGAPFQELNWFFEMAPDVLRLPLVILAGAATVIASQAVITGAFSLTQQAIQLGLLPRMDVRRTSETQSGQIFVPQLNTMLLLGVLAVMFTFKTSSAMAHAYGLAVTGTMVVTTAMAFIVMRQLWKWQLPAALAFLIPFMTLDLVFLSANALRFFTGGWLPVLIGAALFTIMATWVRGSQILSEKTRRDSVPLADLMEILRARAPHRAPGTAIFLTSDPDMTPVALMHNLKHNKVLHERNVVLTVRTAETPRVPEEDRIKTFKVNDDFKKVEIYYGFMESPNVPKALALLRKQQGLKFDIMATSFFLGRRSIVPSANSGMPLWQDRLYIFLMKNAANPTDFFKIPPGRVVELGAQVTV</sequence>
<feature type="transmembrane region" description="Helical" evidence="13">
    <location>
        <begin position="78"/>
        <end position="99"/>
    </location>
</feature>
<comment type="catalytic activity">
    <reaction evidence="13">
        <text>K(+)(in) + H(+)(in) = K(+)(out) + H(+)(out)</text>
        <dbReference type="Rhea" id="RHEA:28490"/>
        <dbReference type="ChEBI" id="CHEBI:15378"/>
        <dbReference type="ChEBI" id="CHEBI:29103"/>
    </reaction>
</comment>
<dbReference type="Proteomes" id="UP000234483">
    <property type="component" value="Unassembled WGS sequence"/>
</dbReference>
<evidence type="ECO:0000259" key="14">
    <source>
        <dbReference type="Pfam" id="PF02705"/>
    </source>
</evidence>
<dbReference type="GO" id="GO:0015079">
    <property type="term" value="F:potassium ion transmembrane transporter activity"/>
    <property type="evidence" value="ECO:0007669"/>
    <property type="project" value="UniProtKB-UniRule"/>
</dbReference>
<keyword evidence="4 13" id="KW-1003">Cell membrane</keyword>
<keyword evidence="9 13" id="KW-0630">Potassium</keyword>
<accession>A0A2N5CMJ8</accession>
<protein>
    <recommendedName>
        <fullName evidence="13">Probable potassium transport system protein Kup</fullName>
    </recommendedName>
</protein>
<keyword evidence="8 13" id="KW-0769">Symport</keyword>
<feature type="domain" description="K+ potassium transporter C-terminal" evidence="15">
    <location>
        <begin position="515"/>
        <end position="663"/>
    </location>
</feature>
<dbReference type="AlphaFoldDB" id="A0A2N5CMJ8"/>
<reference evidence="17 18" key="1">
    <citation type="submission" date="2017-12" db="EMBL/GenBank/DDBJ databases">
        <title>The genome sequence of Caulobacter flavus CGMCC1 15093.</title>
        <authorList>
            <person name="Gao J."/>
            <person name="Mao X."/>
            <person name="Sun J."/>
        </authorList>
    </citation>
    <scope>NUCLEOTIDE SEQUENCE [LARGE SCALE GENOMIC DNA]</scope>
    <source>
        <strain evidence="17 18">CGMCC1 15093</strain>
    </source>
</reference>
<dbReference type="EMBL" id="PJRQ01000046">
    <property type="protein sequence ID" value="PLR07255.1"/>
    <property type="molecule type" value="Genomic_DNA"/>
</dbReference>
<keyword evidence="5" id="KW-0997">Cell inner membrane</keyword>
<name>A0A2N5CMJ8_9CAUL</name>
<evidence type="ECO:0000256" key="12">
    <source>
        <dbReference type="ARBA" id="ARBA00023136"/>
    </source>
</evidence>
<keyword evidence="11 13" id="KW-0406">Ion transport</keyword>
<evidence type="ECO:0000313" key="18">
    <source>
        <dbReference type="Proteomes" id="UP000234483"/>
    </source>
</evidence>
<dbReference type="PANTHER" id="PTHR30540">
    <property type="entry name" value="OSMOTIC STRESS POTASSIUM TRANSPORTER"/>
    <property type="match status" value="1"/>
</dbReference>
<dbReference type="KEGG" id="cfh:C1707_05270"/>
<feature type="transmembrane region" description="Helical" evidence="13">
    <location>
        <begin position="170"/>
        <end position="189"/>
    </location>
</feature>
<reference evidence="16 19" key="2">
    <citation type="submission" date="2018-01" db="EMBL/GenBank/DDBJ databases">
        <title>Complete genome sequence of Caulobacter flavus RHGG3.</title>
        <authorList>
            <person name="Yang E."/>
        </authorList>
    </citation>
    <scope>NUCLEOTIDE SEQUENCE [LARGE SCALE GENOMIC DNA]</scope>
    <source>
        <strain evidence="16 19">RHGG3</strain>
    </source>
</reference>
<evidence type="ECO:0000313" key="19">
    <source>
        <dbReference type="Proteomes" id="UP000281192"/>
    </source>
</evidence>
<keyword evidence="19" id="KW-1185">Reference proteome</keyword>
<evidence type="ECO:0000313" key="16">
    <source>
        <dbReference type="EMBL" id="AYV45705.1"/>
    </source>
</evidence>
<evidence type="ECO:0000313" key="17">
    <source>
        <dbReference type="EMBL" id="PLR07255.1"/>
    </source>
</evidence>
<keyword evidence="7 13" id="KW-0812">Transmembrane</keyword>
<dbReference type="OrthoDB" id="9805577at2"/>
<dbReference type="RefSeq" id="WP_101715276.1">
    <property type="nucleotide sequence ID" value="NZ_CP026100.1"/>
</dbReference>
<feature type="transmembrane region" description="Helical" evidence="13">
    <location>
        <begin position="464"/>
        <end position="484"/>
    </location>
</feature>
<keyword evidence="3 13" id="KW-0813">Transport</keyword>
<evidence type="ECO:0000256" key="11">
    <source>
        <dbReference type="ARBA" id="ARBA00023065"/>
    </source>
</evidence>
<feature type="transmembrane region" description="Helical" evidence="13">
    <location>
        <begin position="241"/>
        <end position="263"/>
    </location>
</feature>
<feature type="domain" description="K+ potassium transporter integral membrane" evidence="14">
    <location>
        <begin position="41"/>
        <end position="504"/>
    </location>
</feature>
<evidence type="ECO:0000256" key="13">
    <source>
        <dbReference type="HAMAP-Rule" id="MF_01522"/>
    </source>
</evidence>
<evidence type="ECO:0000256" key="10">
    <source>
        <dbReference type="ARBA" id="ARBA00022989"/>
    </source>
</evidence>
<evidence type="ECO:0000256" key="1">
    <source>
        <dbReference type="ARBA" id="ARBA00004141"/>
    </source>
</evidence>
<evidence type="ECO:0000256" key="4">
    <source>
        <dbReference type="ARBA" id="ARBA00022475"/>
    </source>
</evidence>
<dbReference type="InterPro" id="IPR023051">
    <property type="entry name" value="Kup"/>
</dbReference>